<comment type="pathway">
    <text evidence="3">Lipid metabolism; fatty acid biosynthesis.</text>
</comment>
<evidence type="ECO:0000313" key="5">
    <source>
        <dbReference type="EMBL" id="MBC2575817.1"/>
    </source>
</evidence>
<name>A0ABR6TK90_9FIRM</name>
<dbReference type="CDD" id="cd06850">
    <property type="entry name" value="biotinyl_domain"/>
    <property type="match status" value="1"/>
</dbReference>
<dbReference type="Pfam" id="PF00364">
    <property type="entry name" value="Biotin_lipoyl"/>
    <property type="match status" value="1"/>
</dbReference>
<dbReference type="InterPro" id="IPR000089">
    <property type="entry name" value="Biotin_lipoyl"/>
</dbReference>
<dbReference type="EMBL" id="JABGBW010000002">
    <property type="protein sequence ID" value="MBC2575817.1"/>
    <property type="molecule type" value="Genomic_DNA"/>
</dbReference>
<evidence type="ECO:0000256" key="1">
    <source>
        <dbReference type="ARBA" id="ARBA00017562"/>
    </source>
</evidence>
<dbReference type="SUPFAM" id="SSF51230">
    <property type="entry name" value="Single hybrid motif"/>
    <property type="match status" value="1"/>
</dbReference>
<keyword evidence="3" id="KW-0443">Lipid metabolism</keyword>
<comment type="caution">
    <text evidence="5">The sequence shown here is derived from an EMBL/GenBank/DDBJ whole genome shotgun (WGS) entry which is preliminary data.</text>
</comment>
<keyword evidence="3" id="KW-0275">Fatty acid biosynthesis</keyword>
<dbReference type="InterPro" id="IPR050709">
    <property type="entry name" value="Biotin_Carboxyl_Carrier/Decarb"/>
</dbReference>
<evidence type="ECO:0000313" key="6">
    <source>
        <dbReference type="Proteomes" id="UP000713904"/>
    </source>
</evidence>
<dbReference type="PRINTS" id="PR01071">
    <property type="entry name" value="ACOABIOTINCC"/>
</dbReference>
<organism evidence="5 6">
    <name type="scientific">Peptostreptococcus canis</name>
    <dbReference type="NCBI Taxonomy" id="1159213"/>
    <lineage>
        <taxon>Bacteria</taxon>
        <taxon>Bacillati</taxon>
        <taxon>Bacillota</taxon>
        <taxon>Clostridia</taxon>
        <taxon>Peptostreptococcales</taxon>
        <taxon>Peptostreptococcaceae</taxon>
        <taxon>Peptostreptococcus</taxon>
    </lineage>
</organism>
<dbReference type="PROSITE" id="PS50968">
    <property type="entry name" value="BIOTINYL_LIPOYL"/>
    <property type="match status" value="1"/>
</dbReference>
<keyword evidence="2 3" id="KW-0092">Biotin</keyword>
<accession>A0ABR6TK90</accession>
<dbReference type="PANTHER" id="PTHR45266">
    <property type="entry name" value="OXALOACETATE DECARBOXYLASE ALPHA CHAIN"/>
    <property type="match status" value="1"/>
</dbReference>
<sequence length="83" mass="9330">MDLDTEKIKASMIGTFYSKPSPDETEFVNVGSTVKKGDVIGIIESMKLMNEIKAPFDCEIIQILVDEEEVVEFGQELFEVKVI</sequence>
<evidence type="ECO:0000259" key="4">
    <source>
        <dbReference type="PROSITE" id="PS50968"/>
    </source>
</evidence>
<dbReference type="PANTHER" id="PTHR45266:SF3">
    <property type="entry name" value="OXALOACETATE DECARBOXYLASE ALPHA CHAIN"/>
    <property type="match status" value="1"/>
</dbReference>
<feature type="domain" description="Lipoyl-binding" evidence="4">
    <location>
        <begin position="5"/>
        <end position="81"/>
    </location>
</feature>
<keyword evidence="3" id="KW-0444">Lipid biosynthesis</keyword>
<keyword evidence="3" id="KW-0276">Fatty acid metabolism</keyword>
<protein>
    <recommendedName>
        <fullName evidence="1 3">Biotin carboxyl carrier protein of acetyl-CoA carboxylase</fullName>
    </recommendedName>
</protein>
<dbReference type="Proteomes" id="UP000713904">
    <property type="component" value="Unassembled WGS sequence"/>
</dbReference>
<dbReference type="InterPro" id="IPR001249">
    <property type="entry name" value="AcCoA_biotinCC"/>
</dbReference>
<reference evidence="5 6" key="1">
    <citation type="submission" date="2020-05" db="EMBL/GenBank/DDBJ databases">
        <title>Draft genome of xy-202 and genomic insight in genome of the genus Peptostreptococcus.</title>
        <authorList>
            <person name="Zhang Z."/>
        </authorList>
    </citation>
    <scope>NUCLEOTIDE SEQUENCE [LARGE SCALE GENOMIC DNA]</scope>
    <source>
        <strain evidence="5 6">DSM 27025</strain>
    </source>
</reference>
<evidence type="ECO:0000256" key="3">
    <source>
        <dbReference type="RuleBase" id="RU364072"/>
    </source>
</evidence>
<keyword evidence="6" id="KW-1185">Reference proteome</keyword>
<proteinExistence type="predicted"/>
<dbReference type="InterPro" id="IPR011053">
    <property type="entry name" value="Single_hybrid_motif"/>
</dbReference>
<dbReference type="Gene3D" id="2.40.50.100">
    <property type="match status" value="1"/>
</dbReference>
<comment type="function">
    <text evidence="3">This protein is a component of the acetyl coenzyme A carboxylase complex; first, biotin carboxylase catalyzes the carboxylation of the carrier protein and then the transcarboxylase transfers the carboxyl group to form malonyl-CoA.</text>
</comment>
<evidence type="ECO:0000256" key="2">
    <source>
        <dbReference type="ARBA" id="ARBA00023267"/>
    </source>
</evidence>
<gene>
    <name evidence="5" type="ORF">HLB29_03865</name>
</gene>